<organism evidence="1 2">
    <name type="scientific">Escherichia coli</name>
    <dbReference type="NCBI Taxonomy" id="562"/>
    <lineage>
        <taxon>Bacteria</taxon>
        <taxon>Pseudomonadati</taxon>
        <taxon>Pseudomonadota</taxon>
        <taxon>Gammaproteobacteria</taxon>
        <taxon>Enterobacterales</taxon>
        <taxon>Enterobacteriaceae</taxon>
        <taxon>Escherichia</taxon>
    </lineage>
</organism>
<gene>
    <name evidence="1" type="ORF">F9B07_22455</name>
</gene>
<dbReference type="Proteomes" id="UP000486847">
    <property type="component" value="Unassembled WGS sequence"/>
</dbReference>
<name>A0A0A1AEF7_ECOLX</name>
<sequence length="355" mass="40519">MNKQVIISDWINNPNSLLSTDTGYLLRHVNGRMVKSDEHETFFFVEDDGRIYEDGYSYEAQTGCIPAELVDVTEDLRKAWLEQQQRGDDYVNTYQERQNARLARYIARAEKARKEGAVAHKRAHDLLDVIPLGQPILVDHYSAKGHRRRLSKADALFRKAFVECESKASHYESKAAGVGRNGISSDDPDALFKLLRKLQGCMKSHVKMKAANKAIRKYKKDQIQQLSALIDLRFTESEAKELLAGDFCGHIGFPSYALSNNNAEIKRLQSRIKELESVKSVTGAQREEYDGFSMEIDPEDNRILFYFPGKPEANIRSLLKSRAFKWSPTRNAWVRKITPNALADARYLKESLLKA</sequence>
<dbReference type="InterPro" id="IPR021944">
    <property type="entry name" value="DUF3560"/>
</dbReference>
<dbReference type="Pfam" id="PF12083">
    <property type="entry name" value="DUF3560"/>
    <property type="match status" value="1"/>
</dbReference>
<evidence type="ECO:0000313" key="1">
    <source>
        <dbReference type="EMBL" id="MTE91528.1"/>
    </source>
</evidence>
<comment type="caution">
    <text evidence="1">The sequence shown here is derived from an EMBL/GenBank/DDBJ whole genome shotgun (WGS) entry which is preliminary data.</text>
</comment>
<protein>
    <submittedName>
        <fullName evidence="1">DUF3560 domain-containing protein</fullName>
    </submittedName>
</protein>
<evidence type="ECO:0000313" key="2">
    <source>
        <dbReference type="Proteomes" id="UP000486847"/>
    </source>
</evidence>
<dbReference type="AlphaFoldDB" id="A0A0A1AEF7"/>
<dbReference type="EMBL" id="WCEW01000035">
    <property type="protein sequence ID" value="MTE91528.1"/>
    <property type="molecule type" value="Genomic_DNA"/>
</dbReference>
<accession>A0A0A1AEF7</accession>
<reference evidence="1 2" key="1">
    <citation type="submission" date="2019-10" db="EMBL/GenBank/DDBJ databases">
        <title>Comparative genomic analysis of antimicrobial resistant Escherichia coli of diverse origin.</title>
        <authorList>
            <person name="Ghatak S."/>
            <person name="Milton A.P."/>
            <person name="Rhetso K."/>
            <person name="Purkait D."/>
            <person name="Das S."/>
            <person name="Puro K.-U."/>
            <person name="Shakuntala I."/>
            <person name="Sen A."/>
            <person name="Sanjukta R."/>
            <person name="Priya G.B."/>
            <person name="Mawlong M."/>
            <person name="Lyngdoh V."/>
            <person name="Rynghang J."/>
            <person name="Mawphlang B.L."/>
        </authorList>
    </citation>
    <scope>NUCLEOTIDE SEQUENCE [LARGE SCALE GENOMIC DNA]</scope>
    <source>
        <strain evidence="1 2">SE161</strain>
    </source>
</reference>
<dbReference type="RefSeq" id="WP_001705004.1">
    <property type="nucleotide sequence ID" value="NZ_CACRYL010000179.1"/>
</dbReference>
<proteinExistence type="predicted"/>